<comment type="caution">
    <text evidence="1">The sequence shown here is derived from an EMBL/GenBank/DDBJ whole genome shotgun (WGS) entry which is preliminary data.</text>
</comment>
<proteinExistence type="predicted"/>
<dbReference type="EMBL" id="JQFK01001300">
    <property type="protein sequence ID" value="KGK34771.1"/>
    <property type="molecule type" value="Genomic_DNA"/>
</dbReference>
<dbReference type="Proteomes" id="UP000029867">
    <property type="component" value="Unassembled WGS sequence"/>
</dbReference>
<gene>
    <name evidence="1" type="ORF">JL09_g6080</name>
</gene>
<sequence>MDNNHMLKVQRRISLQTKARDELQELPESVIKSIAQHQNALFNNKLSMLEKAYSLEREDAKFKKIMNDWVYIASNYCFLLVENHLDGCDELAVEL</sequence>
<dbReference type="AlphaFoldDB" id="A0A099NS90"/>
<protein>
    <submittedName>
        <fullName evidence="1">Uncharacterized protein</fullName>
    </submittedName>
</protein>
<evidence type="ECO:0000313" key="1">
    <source>
        <dbReference type="EMBL" id="KGK34771.1"/>
    </source>
</evidence>
<accession>A0A099NS90</accession>
<evidence type="ECO:0000313" key="2">
    <source>
        <dbReference type="Proteomes" id="UP000029867"/>
    </source>
</evidence>
<dbReference type="HOGENOM" id="CLU_2391908_0_0_1"/>
<reference evidence="2" key="1">
    <citation type="journal article" date="2014" name="Microb. Cell Fact.">
        <title>Exploiting Issatchenkia orientalis SD108 for succinic acid production.</title>
        <authorList>
            <person name="Xiao H."/>
            <person name="Shao Z."/>
            <person name="Jiang Y."/>
            <person name="Dole S."/>
            <person name="Zhao H."/>
        </authorList>
    </citation>
    <scope>NUCLEOTIDE SEQUENCE [LARGE SCALE GENOMIC DNA]</scope>
    <source>
        <strain evidence="2">SD108</strain>
    </source>
</reference>
<feature type="non-terminal residue" evidence="1">
    <location>
        <position position="95"/>
    </location>
</feature>
<dbReference type="VEuPathDB" id="FungiDB:C5L36_0C03090"/>
<organism evidence="1 2">
    <name type="scientific">Pichia kudriavzevii</name>
    <name type="common">Yeast</name>
    <name type="synonym">Issatchenkia orientalis</name>
    <dbReference type="NCBI Taxonomy" id="4909"/>
    <lineage>
        <taxon>Eukaryota</taxon>
        <taxon>Fungi</taxon>
        <taxon>Dikarya</taxon>
        <taxon>Ascomycota</taxon>
        <taxon>Saccharomycotina</taxon>
        <taxon>Pichiomycetes</taxon>
        <taxon>Pichiales</taxon>
        <taxon>Pichiaceae</taxon>
        <taxon>Pichia</taxon>
    </lineage>
</organism>
<name>A0A099NS90_PICKU</name>